<dbReference type="Proteomes" id="UP001597181">
    <property type="component" value="Unassembled WGS sequence"/>
</dbReference>
<proteinExistence type="predicted"/>
<gene>
    <name evidence="1" type="ORF">ACFQ3U_14045</name>
</gene>
<sequence>MSDHPDGGVGYLEMWEYNRFVWAWEQAGKIASFLYSAGKINSSGETDIRVDSSSTPGTPLDATWLAADEISGHLHALNSFRDAEHAASDKIGQYHAIELGRCVSTADRRWPMQDKPHHVRFLRCGGCLELTLTYRPPRWDGDDVKVDCGCGYSMDDTQWQRAIKLAEIELKDAA</sequence>
<protein>
    <submittedName>
        <fullName evidence="1">Uncharacterized protein</fullName>
    </submittedName>
</protein>
<dbReference type="RefSeq" id="WP_343960798.1">
    <property type="nucleotide sequence ID" value="NZ_BAAAKZ010000009.1"/>
</dbReference>
<dbReference type="EMBL" id="JBHTLY010000007">
    <property type="protein sequence ID" value="MFD1203018.1"/>
    <property type="molecule type" value="Genomic_DNA"/>
</dbReference>
<evidence type="ECO:0000313" key="1">
    <source>
        <dbReference type="EMBL" id="MFD1203018.1"/>
    </source>
</evidence>
<evidence type="ECO:0000313" key="2">
    <source>
        <dbReference type="Proteomes" id="UP001597181"/>
    </source>
</evidence>
<comment type="caution">
    <text evidence="1">The sequence shown here is derived from an EMBL/GenBank/DDBJ whole genome shotgun (WGS) entry which is preliminary data.</text>
</comment>
<accession>A0ABW3TT82</accession>
<organism evidence="1 2">
    <name type="scientific">Leucobacter albus</name>
    <dbReference type="NCBI Taxonomy" id="272210"/>
    <lineage>
        <taxon>Bacteria</taxon>
        <taxon>Bacillati</taxon>
        <taxon>Actinomycetota</taxon>
        <taxon>Actinomycetes</taxon>
        <taxon>Micrococcales</taxon>
        <taxon>Microbacteriaceae</taxon>
        <taxon>Leucobacter</taxon>
    </lineage>
</organism>
<name>A0ABW3TT82_9MICO</name>
<keyword evidence="2" id="KW-1185">Reference proteome</keyword>
<reference evidence="2" key="1">
    <citation type="journal article" date="2019" name="Int. J. Syst. Evol. Microbiol.">
        <title>The Global Catalogue of Microorganisms (GCM) 10K type strain sequencing project: providing services to taxonomists for standard genome sequencing and annotation.</title>
        <authorList>
            <consortium name="The Broad Institute Genomics Platform"/>
            <consortium name="The Broad Institute Genome Sequencing Center for Infectious Disease"/>
            <person name="Wu L."/>
            <person name="Ma J."/>
        </authorList>
    </citation>
    <scope>NUCLEOTIDE SEQUENCE [LARGE SCALE GENOMIC DNA]</scope>
    <source>
        <strain evidence="2">CCUG 50213</strain>
    </source>
</reference>